<dbReference type="InterPro" id="IPR029063">
    <property type="entry name" value="SAM-dependent_MTases_sf"/>
</dbReference>
<dbReference type="RefSeq" id="WP_202955103.1">
    <property type="nucleotide sequence ID" value="NZ_JAPCID010000037.1"/>
</dbReference>
<protein>
    <submittedName>
        <fullName evidence="2">Class I SAM-dependent methyltransferase</fullName>
    </submittedName>
</protein>
<reference evidence="2" key="1">
    <citation type="submission" date="2022-10" db="EMBL/GenBank/DDBJ databases">
        <title>The WGS of Solirubrobacter sp. CPCC 204708.</title>
        <authorList>
            <person name="Jiang Z."/>
        </authorList>
    </citation>
    <scope>NUCLEOTIDE SEQUENCE</scope>
    <source>
        <strain evidence="2">CPCC 204708</strain>
    </source>
</reference>
<keyword evidence="2" id="KW-0808">Transferase</keyword>
<dbReference type="GO" id="GO:0008168">
    <property type="term" value="F:methyltransferase activity"/>
    <property type="evidence" value="ECO:0007669"/>
    <property type="project" value="UniProtKB-KW"/>
</dbReference>
<keyword evidence="3" id="KW-1185">Reference proteome</keyword>
<gene>
    <name evidence="2" type="ORF">OJ962_22595</name>
</gene>
<dbReference type="Proteomes" id="UP001147700">
    <property type="component" value="Unassembled WGS sequence"/>
</dbReference>
<dbReference type="EMBL" id="JAPCID010000037">
    <property type="protein sequence ID" value="MDA0140306.1"/>
    <property type="molecule type" value="Genomic_DNA"/>
</dbReference>
<name>A0ABT4RP08_9ACTN</name>
<organism evidence="2 3">
    <name type="scientific">Solirubrobacter deserti</name>
    <dbReference type="NCBI Taxonomy" id="2282478"/>
    <lineage>
        <taxon>Bacteria</taxon>
        <taxon>Bacillati</taxon>
        <taxon>Actinomycetota</taxon>
        <taxon>Thermoleophilia</taxon>
        <taxon>Solirubrobacterales</taxon>
        <taxon>Solirubrobacteraceae</taxon>
        <taxon>Solirubrobacter</taxon>
    </lineage>
</organism>
<sequence>MAGRLTPAGDFDYERAGAGYARRRRTDPRIAAHVHAALGDARTVLNVGAGAGSYEPEDRYVVAVEPSAAMRAQRPSERPAVNAVAEALPFDDDSFDAAMAMITVHQWADVRRGVSELRRVARGPVVILTFDPDALLDFWLAEYVPALLEAERPRFPPLGALGDRVQAVPIPLDCQDGFIEAFYGRPEAFLDPEVRAAQSAWEKTGVDVGPGLTALAEELASGAWDARHGDLRRQPEYVGSLRLVTSS</sequence>
<evidence type="ECO:0000313" key="3">
    <source>
        <dbReference type="Proteomes" id="UP001147700"/>
    </source>
</evidence>
<feature type="domain" description="Methyltransferase type 11" evidence="1">
    <location>
        <begin position="45"/>
        <end position="122"/>
    </location>
</feature>
<accession>A0ABT4RP08</accession>
<evidence type="ECO:0000259" key="1">
    <source>
        <dbReference type="Pfam" id="PF08241"/>
    </source>
</evidence>
<comment type="caution">
    <text evidence="2">The sequence shown here is derived from an EMBL/GenBank/DDBJ whole genome shotgun (WGS) entry which is preliminary data.</text>
</comment>
<keyword evidence="2" id="KW-0489">Methyltransferase</keyword>
<dbReference type="Pfam" id="PF08241">
    <property type="entry name" value="Methyltransf_11"/>
    <property type="match status" value="1"/>
</dbReference>
<proteinExistence type="predicted"/>
<dbReference type="SUPFAM" id="SSF53335">
    <property type="entry name" value="S-adenosyl-L-methionine-dependent methyltransferases"/>
    <property type="match status" value="1"/>
</dbReference>
<dbReference type="Gene3D" id="3.40.50.150">
    <property type="entry name" value="Vaccinia Virus protein VP39"/>
    <property type="match status" value="1"/>
</dbReference>
<dbReference type="InterPro" id="IPR013216">
    <property type="entry name" value="Methyltransf_11"/>
</dbReference>
<dbReference type="GO" id="GO:0032259">
    <property type="term" value="P:methylation"/>
    <property type="evidence" value="ECO:0007669"/>
    <property type="project" value="UniProtKB-KW"/>
</dbReference>
<evidence type="ECO:0000313" key="2">
    <source>
        <dbReference type="EMBL" id="MDA0140306.1"/>
    </source>
</evidence>